<evidence type="ECO:0000256" key="1">
    <source>
        <dbReference type="ARBA" id="ARBA00001974"/>
    </source>
</evidence>
<proteinExistence type="predicted"/>
<dbReference type="VEuPathDB" id="FungiDB:yc1106_04725"/>
<dbReference type="InterPro" id="IPR036188">
    <property type="entry name" value="FAD/NAD-bd_sf"/>
</dbReference>
<evidence type="ECO:0000259" key="7">
    <source>
        <dbReference type="Pfam" id="PF01494"/>
    </source>
</evidence>
<dbReference type="PANTHER" id="PTHR47178:SF5">
    <property type="entry name" value="FAD-BINDING DOMAIN-CONTAINING PROTEIN"/>
    <property type="match status" value="1"/>
</dbReference>
<dbReference type="PANTHER" id="PTHR47178">
    <property type="entry name" value="MONOOXYGENASE, FAD-BINDING"/>
    <property type="match status" value="1"/>
</dbReference>
<evidence type="ECO:0000313" key="9">
    <source>
        <dbReference type="Proteomes" id="UP001056012"/>
    </source>
</evidence>
<feature type="coiled-coil region" evidence="6">
    <location>
        <begin position="931"/>
        <end position="958"/>
    </location>
</feature>
<gene>
    <name evidence="8" type="ORF">yc1106_04725</name>
</gene>
<protein>
    <recommendedName>
        <fullName evidence="7">FAD-binding domain-containing protein</fullName>
    </recommendedName>
</protein>
<keyword evidence="5" id="KW-0503">Monooxygenase</keyword>
<keyword evidence="3" id="KW-0274">FAD</keyword>
<evidence type="ECO:0000256" key="2">
    <source>
        <dbReference type="ARBA" id="ARBA00022630"/>
    </source>
</evidence>
<keyword evidence="2" id="KW-0285">Flavoprotein</keyword>
<evidence type="ECO:0000256" key="3">
    <source>
        <dbReference type="ARBA" id="ARBA00022827"/>
    </source>
</evidence>
<dbReference type="CDD" id="cd12148">
    <property type="entry name" value="fungal_TF_MHR"/>
    <property type="match status" value="1"/>
</dbReference>
<dbReference type="GO" id="GO:0071949">
    <property type="term" value="F:FAD binding"/>
    <property type="evidence" value="ECO:0007669"/>
    <property type="project" value="InterPro"/>
</dbReference>
<evidence type="ECO:0000313" key="8">
    <source>
        <dbReference type="EMBL" id="USP77451.1"/>
    </source>
</evidence>
<dbReference type="SUPFAM" id="SSF51905">
    <property type="entry name" value="FAD/NAD(P)-binding domain"/>
    <property type="match status" value="1"/>
</dbReference>
<evidence type="ECO:0000256" key="6">
    <source>
        <dbReference type="SAM" id="Coils"/>
    </source>
</evidence>
<dbReference type="Pfam" id="PF01494">
    <property type="entry name" value="FAD_binding_3"/>
    <property type="match status" value="1"/>
</dbReference>
<dbReference type="OrthoDB" id="4454541at2759"/>
<keyword evidence="4" id="KW-0560">Oxidoreductase</keyword>
<dbReference type="GO" id="GO:0004497">
    <property type="term" value="F:monooxygenase activity"/>
    <property type="evidence" value="ECO:0007669"/>
    <property type="project" value="UniProtKB-KW"/>
</dbReference>
<feature type="domain" description="FAD-binding" evidence="7">
    <location>
        <begin position="478"/>
        <end position="830"/>
    </location>
</feature>
<name>A0A9Q9DTJ2_CURCL</name>
<dbReference type="PRINTS" id="PR00420">
    <property type="entry name" value="RNGMNOXGNASE"/>
</dbReference>
<evidence type="ECO:0000256" key="5">
    <source>
        <dbReference type="ARBA" id="ARBA00023033"/>
    </source>
</evidence>
<dbReference type="Proteomes" id="UP001056012">
    <property type="component" value="Chromosome 3"/>
</dbReference>
<keyword evidence="9" id="KW-1185">Reference proteome</keyword>
<dbReference type="Pfam" id="PF11951">
    <property type="entry name" value="Fungal_trans_2"/>
    <property type="match status" value="1"/>
</dbReference>
<dbReference type="InterPro" id="IPR021858">
    <property type="entry name" value="Fun_TF"/>
</dbReference>
<accession>A0A9Q9DTJ2</accession>
<reference evidence="8" key="1">
    <citation type="submission" date="2021-12" db="EMBL/GenBank/DDBJ databases">
        <title>Curvularia clavata genome.</title>
        <authorList>
            <person name="Cao Y."/>
        </authorList>
    </citation>
    <scope>NUCLEOTIDE SEQUENCE</scope>
    <source>
        <strain evidence="8">Yc1106</strain>
    </source>
</reference>
<evidence type="ECO:0000256" key="4">
    <source>
        <dbReference type="ARBA" id="ARBA00023002"/>
    </source>
</evidence>
<sequence>MRRCVYVNEPLTLPSTEQNAVPNGTNSDSIDIPTRNTQLALFHSSSPEITIGKPLDHFNSLPQTRLPRARVLQLIHHFLSNIAFQYYPLDLEKSSNPFVVSWWPLALNDPALFHVSLQTASLDLDLKAQNGFENSEILMADSIALVRRRVEDQSLACGDETIDSVVTLAAIEFGKGNITISNMHVEGVKRMVEIRGGIHALKLASPLTARMVAWVSMVLMQHPQFDVQTDQTRGDAIAPIQAWIQVGEGHQHKLPPAFSGLKLEPIMSDIITRLRSIFDMSREQPLSTTDLHDLSCFVLHQLLLLPAPPVHMTAADAQSACLRYAVALYMLVIHGPTYFTHAHLQSTLVSRLKNYINEALDHLYLHHGAIALWIVSVGLVASAGTLDGPWFLDQAKALSESLDLRTWPDIFVRLETVLCNRPKLKFRDTELALDVERTPHFTQHPARLDRYINGHASAPEDGTIFHIVSHSTMSSPKPVLIAGAGVASLLLARSLHRSGIPFLVFERDASIVFRAQGYRLRLSSEGLDAIEAALGPEDFSKFYEKCGKTGGAGFVFVDSLTGETLSGGEATASNGSLNSRGGKVVGISRGDMRTLFMEGLEHNVRWNRHVVGYETTDNGVRVIFADGSKSEEGSMLVGGEGVKSAVAGQLSNGAIKVYDLGSRGIHGQAPTSAFKGLGEGVFLISDTNSQPKGKVWLMTNVRSGDMDKPDLEFGWTMMGSPGVINAPNDNYTITGPPAAKIAKSLASHWHARVKPLLDNMNEAESAFWKITCSSPDGVPEWPNEARVTVIGDAVHAMTPASGNGANTAMRDSALLGRLMAEAWKRGDGDSWTGVTAAFEKEMRVYATEAVKTSFGLAAKQFGVNVGLKDMPTINELAGVPTMKCLAIVMVSDATPGGAEMQICLVTLSPEDRLTRTLADGSICRRQRDSLKDENVLRIEKLEAEMAAIREQLATKELAVPKTSSSMDHQSVTVADITPRSPPERSAIGSAVDAGFITWEQAAHWYQSFFSGSQYLVPIFSERYDTITSVSSRSAVLFDAIVSIGCRAEEGFNAGIYRQLQSRVRDHITNLLINKNIPSVEDIQAITLVAAYSENGFFLIATALRFAIQLDLPRAVDRLISKGQTNSGTISTEEQELYRLSRVWHGISNLELFFSLDGGKLPGLTLQTSPRKIRSLLHHPECTAVDIRLLSQVELNLIRTEAYTKIMRRTGNDFLLQENENLVQRTVDDACVELTLWLEEWSKIVMAEPAPHRRAVALQNLHIQCEWALMMLYLKAVASSGVENIAFMTDFQRDFIRRAKDAASRHLHYMLQSYTSSPDSSPASSTHTIGSTYLSTFRWTLDYVWAKCAVSILLVLKLAILLRDPPASVMALLRDAHRVLEELKTVTVGHIAYFQILQTSIEKCEAALREYSVEQGHALQSMAVSERNGGAAENEFQGYVPREFVFEWEFPGLNLKHMPMGWQDLFVNIDSLF</sequence>
<organism evidence="8 9">
    <name type="scientific">Curvularia clavata</name>
    <dbReference type="NCBI Taxonomy" id="95742"/>
    <lineage>
        <taxon>Eukaryota</taxon>
        <taxon>Fungi</taxon>
        <taxon>Dikarya</taxon>
        <taxon>Ascomycota</taxon>
        <taxon>Pezizomycotina</taxon>
        <taxon>Dothideomycetes</taxon>
        <taxon>Pleosporomycetidae</taxon>
        <taxon>Pleosporales</taxon>
        <taxon>Pleosporineae</taxon>
        <taxon>Pleosporaceae</taxon>
        <taxon>Curvularia</taxon>
    </lineage>
</organism>
<keyword evidence="6" id="KW-0175">Coiled coil</keyword>
<dbReference type="EMBL" id="CP089276">
    <property type="protein sequence ID" value="USP77451.1"/>
    <property type="molecule type" value="Genomic_DNA"/>
</dbReference>
<comment type="cofactor">
    <cofactor evidence="1">
        <name>FAD</name>
        <dbReference type="ChEBI" id="CHEBI:57692"/>
    </cofactor>
</comment>
<dbReference type="InterPro" id="IPR002938">
    <property type="entry name" value="FAD-bd"/>
</dbReference>
<dbReference type="Gene3D" id="3.50.50.60">
    <property type="entry name" value="FAD/NAD(P)-binding domain"/>
    <property type="match status" value="1"/>
</dbReference>